<name>A0A6H2EMP0_9ACTO</name>
<evidence type="ECO:0000313" key="2">
    <source>
        <dbReference type="EMBL" id="QJC22339.1"/>
    </source>
</evidence>
<keyword evidence="3" id="KW-1185">Reference proteome</keyword>
<accession>A0A6H2EMP0</accession>
<evidence type="ECO:0000313" key="3">
    <source>
        <dbReference type="Proteomes" id="UP000502298"/>
    </source>
</evidence>
<dbReference type="RefSeq" id="WP_168918261.1">
    <property type="nucleotide sequence ID" value="NZ_CP050804.1"/>
</dbReference>
<organism evidence="2 3">
    <name type="scientific">Arcanobacterium buesumense</name>
    <dbReference type="NCBI Taxonomy" id="2722751"/>
    <lineage>
        <taxon>Bacteria</taxon>
        <taxon>Bacillati</taxon>
        <taxon>Actinomycetota</taxon>
        <taxon>Actinomycetes</taxon>
        <taxon>Actinomycetales</taxon>
        <taxon>Actinomycetaceae</taxon>
        <taxon>Arcanobacterium</taxon>
    </lineage>
</organism>
<gene>
    <name evidence="2" type="ORF">HC352_07325</name>
</gene>
<feature type="compositionally biased region" description="Polar residues" evidence="1">
    <location>
        <begin position="131"/>
        <end position="142"/>
    </location>
</feature>
<feature type="region of interest" description="Disordered" evidence="1">
    <location>
        <begin position="72"/>
        <end position="156"/>
    </location>
</feature>
<dbReference type="AlphaFoldDB" id="A0A6H2EMP0"/>
<evidence type="ECO:0000256" key="1">
    <source>
        <dbReference type="SAM" id="MobiDB-lite"/>
    </source>
</evidence>
<dbReference type="KEGG" id="arca:HC352_07325"/>
<dbReference type="Proteomes" id="UP000502298">
    <property type="component" value="Chromosome"/>
</dbReference>
<sequence length="156" mass="16920">MSPIRHCSRGACKNAAVATMTYDYKQATAVLGPLSPVPLPGAFDLCVQHAHTVTVPVGWQMIRLKTEFEPVAPSTDDLTALADAIREASRKDVPPPQPAQREIRRTSMDISATPRPRPRPHFTVVDGGAQDSAQTEPTNELSAVSEDQPDRDLPVD</sequence>
<dbReference type="Pfam" id="PF12005">
    <property type="entry name" value="DUF3499"/>
    <property type="match status" value="1"/>
</dbReference>
<dbReference type="EMBL" id="CP050804">
    <property type="protein sequence ID" value="QJC22339.1"/>
    <property type="molecule type" value="Genomic_DNA"/>
</dbReference>
<protein>
    <submittedName>
        <fullName evidence="2">DUF3499 domain-containing protein</fullName>
    </submittedName>
</protein>
<proteinExistence type="predicted"/>
<dbReference type="InterPro" id="IPR021888">
    <property type="entry name" value="DUF3499"/>
</dbReference>
<feature type="compositionally biased region" description="Basic and acidic residues" evidence="1">
    <location>
        <begin position="84"/>
        <end position="93"/>
    </location>
</feature>
<reference evidence="2 3" key="1">
    <citation type="submission" date="2020-03" db="EMBL/GenBank/DDBJ databases">
        <title>Complete genome of Arcanobacterium buesumensis sp. nov. strain 2701.</title>
        <authorList>
            <person name="Borowiak M."/>
            <person name="Alssahen M."/>
            <person name="Laemmler C."/>
            <person name="Malorny B."/>
            <person name="Hassan A."/>
            <person name="Prenger-Berninghoff E."/>
            <person name="Ploetz M."/>
            <person name="Abdulmawjood A."/>
        </authorList>
    </citation>
    <scope>NUCLEOTIDE SEQUENCE [LARGE SCALE GENOMIC DNA]</scope>
    <source>
        <strain evidence="2 3">2701</strain>
    </source>
</reference>